<evidence type="ECO:0000256" key="1">
    <source>
        <dbReference type="SAM" id="Phobius"/>
    </source>
</evidence>
<keyword evidence="3" id="KW-1185">Reference proteome</keyword>
<accession>A0A2Z4QC80</accession>
<sequence>MGKHAKAKASVLISLLPHKYQRKGRAVLGSIALLASVGAVFYADEPRVAVALQALTALGLLHKDGSPVSEDEL</sequence>
<proteinExistence type="predicted"/>
<keyword evidence="1" id="KW-1133">Transmembrane helix</keyword>
<dbReference type="GeneID" id="64470589"/>
<gene>
    <name evidence="2" type="primary">29</name>
    <name evidence="2" type="ORF">SEA_YOSIF_29</name>
</gene>
<dbReference type="Proteomes" id="UP000250856">
    <property type="component" value="Segment"/>
</dbReference>
<reference evidence="3" key="1">
    <citation type="submission" date="2018-04" db="EMBL/GenBank/DDBJ databases">
        <authorList>
            <person name="Go L.Y."/>
            <person name="Mitchell J.A."/>
        </authorList>
    </citation>
    <scope>NUCLEOTIDE SEQUENCE [LARGE SCALE GENOMIC DNA]</scope>
</reference>
<organism evidence="2 3">
    <name type="scientific">Streptomyces phage Yosif</name>
    <dbReference type="NCBI Taxonomy" id="2201421"/>
    <lineage>
        <taxon>Viruses</taxon>
        <taxon>Duplodnaviria</taxon>
        <taxon>Heunggongvirae</taxon>
        <taxon>Uroviricota</taxon>
        <taxon>Caudoviricetes</taxon>
        <taxon>Arquatrovirinae</taxon>
        <taxon>Yosifvirus</taxon>
        <taxon>Yosifvirus yosif</taxon>
    </lineage>
</organism>
<name>A0A2Z4QC80_9CAUD</name>
<protein>
    <submittedName>
        <fullName evidence="2">Uncharacterized protein</fullName>
    </submittedName>
</protein>
<evidence type="ECO:0000313" key="3">
    <source>
        <dbReference type="Proteomes" id="UP000250856"/>
    </source>
</evidence>
<evidence type="ECO:0000313" key="2">
    <source>
        <dbReference type="EMBL" id="AWY07593.1"/>
    </source>
</evidence>
<dbReference type="Pfam" id="PF24220">
    <property type="entry name" value="DUF7439"/>
    <property type="match status" value="1"/>
</dbReference>
<dbReference type="EMBL" id="MH248947">
    <property type="protein sequence ID" value="AWY07593.1"/>
    <property type="molecule type" value="Genomic_DNA"/>
</dbReference>
<dbReference type="RefSeq" id="YP_010054671.1">
    <property type="nucleotide sequence ID" value="NC_054656.1"/>
</dbReference>
<dbReference type="InterPro" id="IPR055862">
    <property type="entry name" value="DUF7439"/>
</dbReference>
<keyword evidence="1" id="KW-0812">Transmembrane</keyword>
<keyword evidence="1" id="KW-0472">Membrane</keyword>
<feature type="transmembrane region" description="Helical" evidence="1">
    <location>
        <begin position="26"/>
        <end position="43"/>
    </location>
</feature>
<dbReference type="KEGG" id="vg:64470589"/>